<keyword evidence="1" id="KW-0472">Membrane</keyword>
<evidence type="ECO:0000256" key="1">
    <source>
        <dbReference type="SAM" id="Phobius"/>
    </source>
</evidence>
<dbReference type="EMBL" id="CM031838">
    <property type="protein sequence ID" value="KAG6678775.1"/>
    <property type="molecule type" value="Genomic_DNA"/>
</dbReference>
<organism evidence="2 3">
    <name type="scientific">Carya illinoinensis</name>
    <name type="common">Pecan</name>
    <dbReference type="NCBI Taxonomy" id="32201"/>
    <lineage>
        <taxon>Eukaryota</taxon>
        <taxon>Viridiplantae</taxon>
        <taxon>Streptophyta</taxon>
        <taxon>Embryophyta</taxon>
        <taxon>Tracheophyta</taxon>
        <taxon>Spermatophyta</taxon>
        <taxon>Magnoliopsida</taxon>
        <taxon>eudicotyledons</taxon>
        <taxon>Gunneridae</taxon>
        <taxon>Pentapetalae</taxon>
        <taxon>rosids</taxon>
        <taxon>fabids</taxon>
        <taxon>Fagales</taxon>
        <taxon>Juglandaceae</taxon>
        <taxon>Carya</taxon>
    </lineage>
</organism>
<sequence length="111" mass="13129">MQEPKRSSFPLSFIFIHPKLLDLAIYFIYQNYIFIFIFILYELIHHIVIVVFLICYCKVYSKLAGSCWKFHFDQNRKVNMRMHEGWFMLIFMSCGFSGANAVLCFMGSTSA</sequence>
<feature type="transmembrane region" description="Helical" evidence="1">
    <location>
        <begin position="86"/>
        <end position="108"/>
    </location>
</feature>
<name>A0A922DD22_CARIL</name>
<accession>A0A922DD22</accession>
<dbReference type="Proteomes" id="UP000811246">
    <property type="component" value="Chromosome 14"/>
</dbReference>
<evidence type="ECO:0000313" key="3">
    <source>
        <dbReference type="Proteomes" id="UP000811246"/>
    </source>
</evidence>
<gene>
    <name evidence="2" type="ORF">I3842_14G097300</name>
</gene>
<protein>
    <recommendedName>
        <fullName evidence="4">Transmembrane protein</fullName>
    </recommendedName>
</protein>
<dbReference type="AlphaFoldDB" id="A0A922DD22"/>
<comment type="caution">
    <text evidence="2">The sequence shown here is derived from an EMBL/GenBank/DDBJ whole genome shotgun (WGS) entry which is preliminary data.</text>
</comment>
<evidence type="ECO:0000313" key="2">
    <source>
        <dbReference type="EMBL" id="KAG6678775.1"/>
    </source>
</evidence>
<proteinExistence type="predicted"/>
<reference evidence="2" key="1">
    <citation type="submission" date="2021-01" db="EMBL/GenBank/DDBJ databases">
        <authorList>
            <person name="Lovell J.T."/>
            <person name="Bentley N."/>
            <person name="Bhattarai G."/>
            <person name="Jenkins J.W."/>
            <person name="Sreedasyam A."/>
            <person name="Alarcon Y."/>
            <person name="Bock C."/>
            <person name="Boston L."/>
            <person name="Carlson J."/>
            <person name="Cervantes K."/>
            <person name="Clermont K."/>
            <person name="Krom N."/>
            <person name="Kubenka K."/>
            <person name="Mamidi S."/>
            <person name="Mattison C."/>
            <person name="Monteros M."/>
            <person name="Pisani C."/>
            <person name="Plott C."/>
            <person name="Rajasekar S."/>
            <person name="Rhein H.S."/>
            <person name="Rohla C."/>
            <person name="Song M."/>
            <person name="Hilaire R.S."/>
            <person name="Shu S."/>
            <person name="Wells L."/>
            <person name="Wang X."/>
            <person name="Webber J."/>
            <person name="Heerema R.J."/>
            <person name="Klein P."/>
            <person name="Conner P."/>
            <person name="Grauke L."/>
            <person name="Grimwood J."/>
            <person name="Schmutz J."/>
            <person name="Randall J.J."/>
        </authorList>
    </citation>
    <scope>NUCLEOTIDE SEQUENCE</scope>
    <source>
        <tissue evidence="2">Leaf</tissue>
    </source>
</reference>
<keyword evidence="1" id="KW-0812">Transmembrane</keyword>
<evidence type="ECO:0008006" key="4">
    <source>
        <dbReference type="Google" id="ProtNLM"/>
    </source>
</evidence>
<keyword evidence="1" id="KW-1133">Transmembrane helix</keyword>